<dbReference type="PANTHER" id="PTHR34471:SF1">
    <property type="entry name" value="ARGININE REPRESSOR"/>
    <property type="match status" value="1"/>
</dbReference>
<keyword evidence="3 7" id="KW-0963">Cytoplasm</keyword>
<dbReference type="RefSeq" id="WP_204785085.1">
    <property type="nucleotide sequence ID" value="NZ_CALVGD010000092.1"/>
</dbReference>
<comment type="subcellular location">
    <subcellularLocation>
        <location evidence="1 7">Cytoplasm</location>
    </subcellularLocation>
</comment>
<comment type="function">
    <text evidence="7">Regulates arginine biosynthesis genes.</text>
</comment>
<dbReference type="PANTHER" id="PTHR34471">
    <property type="entry name" value="ARGININE REPRESSOR"/>
    <property type="match status" value="1"/>
</dbReference>
<dbReference type="SUPFAM" id="SSF55252">
    <property type="entry name" value="C-terminal domain of arginine repressor"/>
    <property type="match status" value="1"/>
</dbReference>
<evidence type="ECO:0000256" key="6">
    <source>
        <dbReference type="ARBA" id="ARBA00023163"/>
    </source>
</evidence>
<dbReference type="InterPro" id="IPR036390">
    <property type="entry name" value="WH_DNA-bd_sf"/>
</dbReference>
<keyword evidence="4 7" id="KW-0805">Transcription regulation</keyword>
<organism evidence="10 11">
    <name type="scientific">Limosilactobacillus coleohominis</name>
    <dbReference type="NCBI Taxonomy" id="181675"/>
    <lineage>
        <taxon>Bacteria</taxon>
        <taxon>Bacillati</taxon>
        <taxon>Bacillota</taxon>
        <taxon>Bacilli</taxon>
        <taxon>Lactobacillales</taxon>
        <taxon>Lactobacillaceae</taxon>
        <taxon>Limosilactobacillus</taxon>
    </lineage>
</organism>
<keyword evidence="6 7" id="KW-0804">Transcription</keyword>
<evidence type="ECO:0000259" key="8">
    <source>
        <dbReference type="Pfam" id="PF01316"/>
    </source>
</evidence>
<evidence type="ECO:0000256" key="1">
    <source>
        <dbReference type="ARBA" id="ARBA00004496"/>
    </source>
</evidence>
<comment type="pathway">
    <text evidence="7">Amino-acid biosynthesis; L-arginine biosynthesis [regulation].</text>
</comment>
<feature type="domain" description="Arginine repressor DNA-binding" evidence="8">
    <location>
        <begin position="1"/>
        <end position="67"/>
    </location>
</feature>
<proteinExistence type="inferred from homology"/>
<evidence type="ECO:0000256" key="4">
    <source>
        <dbReference type="ARBA" id="ARBA00023015"/>
    </source>
</evidence>
<comment type="similarity">
    <text evidence="2 7">Belongs to the ArgR family.</text>
</comment>
<keyword evidence="5 7" id="KW-0238">DNA-binding</keyword>
<dbReference type="PRINTS" id="PR01467">
    <property type="entry name" value="ARGREPRESSOR"/>
</dbReference>
<comment type="caution">
    <text evidence="10">The sequence shown here is derived from an EMBL/GenBank/DDBJ whole genome shotgun (WGS) entry which is preliminary data.</text>
</comment>
<dbReference type="EMBL" id="JACJKU010000037">
    <property type="protein sequence ID" value="MBM6940780.1"/>
    <property type="molecule type" value="Genomic_DNA"/>
</dbReference>
<evidence type="ECO:0000256" key="2">
    <source>
        <dbReference type="ARBA" id="ARBA00008316"/>
    </source>
</evidence>
<dbReference type="InterPro" id="IPR020899">
    <property type="entry name" value="Arg_repress_C"/>
</dbReference>
<evidence type="ECO:0000313" key="11">
    <source>
        <dbReference type="Proteomes" id="UP000785625"/>
    </source>
</evidence>
<dbReference type="Proteomes" id="UP000785625">
    <property type="component" value="Unassembled WGS sequence"/>
</dbReference>
<keyword evidence="7" id="KW-0028">Amino-acid biosynthesis</keyword>
<dbReference type="InterPro" id="IPR036251">
    <property type="entry name" value="Arg_repress_C_sf"/>
</dbReference>
<dbReference type="SUPFAM" id="SSF46785">
    <property type="entry name" value="Winged helix' DNA-binding domain"/>
    <property type="match status" value="1"/>
</dbReference>
<keyword evidence="7" id="KW-0678">Repressor</keyword>
<protein>
    <recommendedName>
        <fullName evidence="7">Arginine repressor</fullName>
    </recommendedName>
</protein>
<dbReference type="Gene3D" id="3.30.1360.40">
    <property type="match status" value="1"/>
</dbReference>
<sequence>MNHRDRRKLLLDIINSNHVNTQEKLLSLLASHGVNATQATVSRDIHALNIVKVSDQMGQTYYAQLKVDSEDQHQRLYDAIHDNVESCTVVQFMNVIKTTPNSSFATVLAGLLDESDLTDIVGTLAGNDTLITISKTNESANAVSNLIKKHIASK</sequence>
<evidence type="ECO:0000256" key="5">
    <source>
        <dbReference type="ARBA" id="ARBA00023125"/>
    </source>
</evidence>
<keyword evidence="7" id="KW-0055">Arginine biosynthesis</keyword>
<dbReference type="Gene3D" id="1.10.10.10">
    <property type="entry name" value="Winged helix-like DNA-binding domain superfamily/Winged helix DNA-binding domain"/>
    <property type="match status" value="1"/>
</dbReference>
<accession>A0ABS2GWW9</accession>
<evidence type="ECO:0000256" key="3">
    <source>
        <dbReference type="ARBA" id="ARBA00022490"/>
    </source>
</evidence>
<feature type="domain" description="Arginine repressor C-terminal" evidence="9">
    <location>
        <begin position="81"/>
        <end position="148"/>
    </location>
</feature>
<evidence type="ECO:0000313" key="10">
    <source>
        <dbReference type="EMBL" id="MBM6940780.1"/>
    </source>
</evidence>
<name>A0ABS2GWW9_9LACO</name>
<reference evidence="10 11" key="1">
    <citation type="journal article" date="2021" name="Sci. Rep.">
        <title>The distribution of antibiotic resistance genes in chicken gut microbiota commensals.</title>
        <authorList>
            <person name="Juricova H."/>
            <person name="Matiasovicova J."/>
            <person name="Kubasova T."/>
            <person name="Cejkova D."/>
            <person name="Rychlik I."/>
        </authorList>
    </citation>
    <scope>NUCLEOTIDE SEQUENCE [LARGE SCALE GENOMIC DNA]</scope>
    <source>
        <strain evidence="10 11">An574</strain>
    </source>
</reference>
<evidence type="ECO:0000256" key="7">
    <source>
        <dbReference type="HAMAP-Rule" id="MF_00173"/>
    </source>
</evidence>
<dbReference type="HAMAP" id="MF_00173">
    <property type="entry name" value="Arg_repressor"/>
    <property type="match status" value="1"/>
</dbReference>
<dbReference type="InterPro" id="IPR001669">
    <property type="entry name" value="Arg_repress"/>
</dbReference>
<keyword evidence="11" id="KW-1185">Reference proteome</keyword>
<dbReference type="Pfam" id="PF02863">
    <property type="entry name" value="Arg_repressor_C"/>
    <property type="match status" value="1"/>
</dbReference>
<evidence type="ECO:0000259" key="9">
    <source>
        <dbReference type="Pfam" id="PF02863"/>
    </source>
</evidence>
<dbReference type="InterPro" id="IPR020900">
    <property type="entry name" value="Arg_repress_DNA-bd"/>
</dbReference>
<dbReference type="Pfam" id="PF01316">
    <property type="entry name" value="Arg_repressor"/>
    <property type="match status" value="1"/>
</dbReference>
<dbReference type="InterPro" id="IPR036388">
    <property type="entry name" value="WH-like_DNA-bd_sf"/>
</dbReference>
<gene>
    <name evidence="7" type="primary">argR</name>
    <name evidence="10" type="ORF">H5975_04665</name>
</gene>